<evidence type="ECO:0000256" key="1">
    <source>
        <dbReference type="SAM" id="MobiDB-lite"/>
    </source>
</evidence>
<feature type="signal peptide" evidence="2">
    <location>
        <begin position="1"/>
        <end position="24"/>
    </location>
</feature>
<evidence type="ECO:0000313" key="4">
    <source>
        <dbReference type="Proteomes" id="UP001330812"/>
    </source>
</evidence>
<gene>
    <name evidence="3" type="ORF">VSH64_06455</name>
</gene>
<proteinExistence type="predicted"/>
<keyword evidence="2" id="KW-0732">Signal</keyword>
<dbReference type="EMBL" id="CP142149">
    <property type="protein sequence ID" value="WSE31747.1"/>
    <property type="molecule type" value="Genomic_DNA"/>
</dbReference>
<feature type="chain" id="PRO_5045820405" description="Lipoprotein" evidence="2">
    <location>
        <begin position="25"/>
        <end position="184"/>
    </location>
</feature>
<dbReference type="Proteomes" id="UP001330812">
    <property type="component" value="Chromosome"/>
</dbReference>
<accession>A0ABZ1IC14</accession>
<protein>
    <recommendedName>
        <fullName evidence="5">Lipoprotein</fullName>
    </recommendedName>
</protein>
<dbReference type="PROSITE" id="PS51257">
    <property type="entry name" value="PROKAR_LIPOPROTEIN"/>
    <property type="match status" value="1"/>
</dbReference>
<organism evidence="3 4">
    <name type="scientific">Amycolatopsis rhabdoformis</name>
    <dbReference type="NCBI Taxonomy" id="1448059"/>
    <lineage>
        <taxon>Bacteria</taxon>
        <taxon>Bacillati</taxon>
        <taxon>Actinomycetota</taxon>
        <taxon>Actinomycetes</taxon>
        <taxon>Pseudonocardiales</taxon>
        <taxon>Pseudonocardiaceae</taxon>
        <taxon>Amycolatopsis</taxon>
    </lineage>
</organism>
<sequence>MTRTALFRAALAAASVSAAVLATACTAAPTAPPSLSAPLSTSIAPTAVRAPSTAPSGSAPSSAARQPAEVANAGLKFPGKTLEVRFTSYDRASGFAEFHLVTTEATGGGPHVVDVPGLHRLRLTPTATIEAIDPEGFPFETCPPDECSTGIELESVLSQYGGSLFAHASVNADDLITDIHESAY</sequence>
<evidence type="ECO:0008006" key="5">
    <source>
        <dbReference type="Google" id="ProtNLM"/>
    </source>
</evidence>
<evidence type="ECO:0000256" key="2">
    <source>
        <dbReference type="SAM" id="SignalP"/>
    </source>
</evidence>
<name>A0ABZ1IC14_9PSEU</name>
<evidence type="ECO:0000313" key="3">
    <source>
        <dbReference type="EMBL" id="WSE31747.1"/>
    </source>
</evidence>
<feature type="region of interest" description="Disordered" evidence="1">
    <location>
        <begin position="48"/>
        <end position="67"/>
    </location>
</feature>
<dbReference type="RefSeq" id="WP_326834554.1">
    <property type="nucleotide sequence ID" value="NZ_CP142149.1"/>
</dbReference>
<reference evidence="3 4" key="1">
    <citation type="journal article" date="2015" name="Int. J. Syst. Evol. Microbiol.">
        <title>Amycolatopsis rhabdoformis sp. nov., an actinomycete isolated from a tropical forest soil.</title>
        <authorList>
            <person name="Souza W.R."/>
            <person name="Silva R.E."/>
            <person name="Goodfellow M."/>
            <person name="Busarakam K."/>
            <person name="Figueiro F.S."/>
            <person name="Ferreira D."/>
            <person name="Rodrigues-Filho E."/>
            <person name="Moraes L.A.B."/>
            <person name="Zucchi T.D."/>
        </authorList>
    </citation>
    <scope>NUCLEOTIDE SEQUENCE [LARGE SCALE GENOMIC DNA]</scope>
    <source>
        <strain evidence="3 4">NCIMB 14900</strain>
    </source>
</reference>
<keyword evidence="4" id="KW-1185">Reference proteome</keyword>